<protein>
    <submittedName>
        <fullName evidence="1">Uncharacterized protein</fullName>
    </submittedName>
</protein>
<organism evidence="1 2">
    <name type="scientific">Artemia franciscana</name>
    <name type="common">Brine shrimp</name>
    <name type="synonym">Artemia sanfranciscana</name>
    <dbReference type="NCBI Taxonomy" id="6661"/>
    <lineage>
        <taxon>Eukaryota</taxon>
        <taxon>Metazoa</taxon>
        <taxon>Ecdysozoa</taxon>
        <taxon>Arthropoda</taxon>
        <taxon>Crustacea</taxon>
        <taxon>Branchiopoda</taxon>
        <taxon>Anostraca</taxon>
        <taxon>Artemiidae</taxon>
        <taxon>Artemia</taxon>
    </lineage>
</organism>
<proteinExistence type="predicted"/>
<keyword evidence="2" id="KW-1185">Reference proteome</keyword>
<reference evidence="1" key="1">
    <citation type="submission" date="2023-07" db="EMBL/GenBank/DDBJ databases">
        <title>Chromosome-level genome assembly of Artemia franciscana.</title>
        <authorList>
            <person name="Jo E."/>
        </authorList>
    </citation>
    <scope>NUCLEOTIDE SEQUENCE</scope>
    <source>
        <tissue evidence="1">Whole body</tissue>
    </source>
</reference>
<dbReference type="EMBL" id="JAVRJZ010000017">
    <property type="protein sequence ID" value="KAK2710267.1"/>
    <property type="molecule type" value="Genomic_DNA"/>
</dbReference>
<sequence>MDLLNLFGSSTCLPERVVRKVGAPVGRLDWTGDRRGGIVALASSGGVVNLPAGVAAGRGGIGPGIGLVGEQCDVPSPVADGGEGACCACMSLCWSMCSESRYMGCIVTSTVNFFAGDAILSAKELLYYELNTQGRVICHVKDDKSIIAMVKLLVSAVKEKKNMPRFVIFSICETPVIGDAVSATLASEANEISRKID</sequence>
<evidence type="ECO:0000313" key="2">
    <source>
        <dbReference type="Proteomes" id="UP001187531"/>
    </source>
</evidence>
<accession>A0AA88HRH2</accession>
<comment type="caution">
    <text evidence="1">The sequence shown here is derived from an EMBL/GenBank/DDBJ whole genome shotgun (WGS) entry which is preliminary data.</text>
</comment>
<dbReference type="Proteomes" id="UP001187531">
    <property type="component" value="Unassembled WGS sequence"/>
</dbReference>
<gene>
    <name evidence="1" type="ORF">QYM36_013794</name>
</gene>
<evidence type="ECO:0000313" key="1">
    <source>
        <dbReference type="EMBL" id="KAK2710267.1"/>
    </source>
</evidence>
<dbReference type="AlphaFoldDB" id="A0AA88HRH2"/>
<name>A0AA88HRH2_ARTSF</name>